<sequence>MWAFNLHADLKKKVVHSYNLTTYCVSAFCLNFSVYFFWLIVPIMMRNLGASPLEIGLVGAVGFGAQGFMAPVCGRLADKLPPESMARFGACLHCLTCLIVAMVYITETKTIPIYFICLIQSLGLAMFWSPSEALVGNESYAGGESKNISMFSMSFACGKAVGFLLAGTLSALIGQTYSLYVACAEAFVTFFAMTLFPQNNHLKEETVPEINIELEALPQIEKKEREYTTEIPMNGDPKTLQSNTEHQDGVILSESQTPRISEDNTHIDLSEIKHTQVMSKRPIHYFWYYINSIVFHCFVTAIVGVISNQYINYAKRTNVTLPGIIEDSDVLVGILLFVVNIAQLSAFVVLGRMTIWQYKLYLNMISFVVLLGCVAVFYFMKNGYVLAIASFVIGFISGYDFLLNMFYSLNASESEKGKYMGISECSSCLSYSLAPLLAGLLSTYISLGWCIYTCFVFIILGLIGCGATQAYVYYLERKDRLQVQKELMIPADSMK</sequence>
<protein>
    <recommendedName>
        <fullName evidence="10">Major facilitator superfamily (MFS) profile domain-containing protein</fullName>
    </recommendedName>
</protein>
<dbReference type="Pfam" id="PF07690">
    <property type="entry name" value="MFS_1"/>
    <property type="match status" value="1"/>
</dbReference>
<dbReference type="GO" id="GO:0005886">
    <property type="term" value="C:plasma membrane"/>
    <property type="evidence" value="ECO:0007669"/>
    <property type="project" value="UniProtKB-SubCell"/>
</dbReference>
<evidence type="ECO:0000256" key="7">
    <source>
        <dbReference type="SAM" id="Phobius"/>
    </source>
</evidence>
<gene>
    <name evidence="8" type="ORF">EIN_065930</name>
</gene>
<dbReference type="OMA" id="HCLTCLI"/>
<dbReference type="GeneID" id="14883191"/>
<proteinExistence type="predicted"/>
<dbReference type="OrthoDB" id="28976at2759"/>
<dbReference type="Gene3D" id="1.20.1250.20">
    <property type="entry name" value="MFS general substrate transporter like domains"/>
    <property type="match status" value="1"/>
</dbReference>
<dbReference type="AlphaFoldDB" id="A0A0A1U091"/>
<keyword evidence="4 7" id="KW-0812">Transmembrane</keyword>
<dbReference type="SUPFAM" id="SSF103473">
    <property type="entry name" value="MFS general substrate transporter"/>
    <property type="match status" value="1"/>
</dbReference>
<keyword evidence="5 7" id="KW-1133">Transmembrane helix</keyword>
<feature type="transmembrane region" description="Helical" evidence="7">
    <location>
        <begin position="386"/>
        <end position="407"/>
    </location>
</feature>
<feature type="transmembrane region" description="Helical" evidence="7">
    <location>
        <begin position="53"/>
        <end position="73"/>
    </location>
</feature>
<feature type="transmembrane region" description="Helical" evidence="7">
    <location>
        <begin position="111"/>
        <end position="129"/>
    </location>
</feature>
<dbReference type="GO" id="GO:0022857">
    <property type="term" value="F:transmembrane transporter activity"/>
    <property type="evidence" value="ECO:0007669"/>
    <property type="project" value="InterPro"/>
</dbReference>
<feature type="transmembrane region" description="Helical" evidence="7">
    <location>
        <begin position="85"/>
        <end position="105"/>
    </location>
</feature>
<reference evidence="8 9" key="1">
    <citation type="submission" date="2012-10" db="EMBL/GenBank/DDBJ databases">
        <authorList>
            <person name="Zafar N."/>
            <person name="Inman J."/>
            <person name="Hall N."/>
            <person name="Lorenzi H."/>
            <person name="Caler E."/>
        </authorList>
    </citation>
    <scope>NUCLEOTIDE SEQUENCE [LARGE SCALE GENOMIC DNA]</scope>
    <source>
        <strain evidence="8 9">IP1</strain>
    </source>
</reference>
<dbReference type="RefSeq" id="XP_004183654.1">
    <property type="nucleotide sequence ID" value="XM_004183606.1"/>
</dbReference>
<evidence type="ECO:0000256" key="5">
    <source>
        <dbReference type="ARBA" id="ARBA00022989"/>
    </source>
</evidence>
<dbReference type="KEGG" id="eiv:EIN_065930"/>
<dbReference type="VEuPathDB" id="AmoebaDB:EIN_065930"/>
<dbReference type="Proteomes" id="UP000014680">
    <property type="component" value="Unassembled WGS sequence"/>
</dbReference>
<name>A0A0A1U091_ENTIV</name>
<evidence type="ECO:0000256" key="3">
    <source>
        <dbReference type="ARBA" id="ARBA00022475"/>
    </source>
</evidence>
<evidence type="ECO:0000313" key="8">
    <source>
        <dbReference type="EMBL" id="ELP84308.1"/>
    </source>
</evidence>
<feature type="transmembrane region" description="Helical" evidence="7">
    <location>
        <begin position="428"/>
        <end position="449"/>
    </location>
</feature>
<feature type="transmembrane region" description="Helical" evidence="7">
    <location>
        <begin position="286"/>
        <end position="311"/>
    </location>
</feature>
<evidence type="ECO:0008006" key="10">
    <source>
        <dbReference type="Google" id="ProtNLM"/>
    </source>
</evidence>
<dbReference type="PANTHER" id="PTHR23517">
    <property type="entry name" value="RESISTANCE PROTEIN MDTM, PUTATIVE-RELATED-RELATED"/>
    <property type="match status" value="1"/>
</dbReference>
<organism evidence="8 9">
    <name type="scientific">Entamoeba invadens IP1</name>
    <dbReference type="NCBI Taxonomy" id="370355"/>
    <lineage>
        <taxon>Eukaryota</taxon>
        <taxon>Amoebozoa</taxon>
        <taxon>Evosea</taxon>
        <taxon>Archamoebae</taxon>
        <taxon>Mastigamoebida</taxon>
        <taxon>Entamoebidae</taxon>
        <taxon>Entamoeba</taxon>
    </lineage>
</organism>
<dbReference type="PANTHER" id="PTHR23517:SF3">
    <property type="entry name" value="INTEGRAL MEMBRANE TRANSPORT PROTEIN"/>
    <property type="match status" value="1"/>
</dbReference>
<feature type="transmembrane region" description="Helical" evidence="7">
    <location>
        <begin position="360"/>
        <end position="380"/>
    </location>
</feature>
<dbReference type="EMBL" id="KB207140">
    <property type="protein sequence ID" value="ELP84308.1"/>
    <property type="molecule type" value="Genomic_DNA"/>
</dbReference>
<dbReference type="InterPro" id="IPR050171">
    <property type="entry name" value="MFS_Transporters"/>
</dbReference>
<dbReference type="InterPro" id="IPR036259">
    <property type="entry name" value="MFS_trans_sf"/>
</dbReference>
<evidence type="ECO:0000256" key="4">
    <source>
        <dbReference type="ARBA" id="ARBA00022692"/>
    </source>
</evidence>
<keyword evidence="6 7" id="KW-0472">Membrane</keyword>
<feature type="transmembrane region" description="Helical" evidence="7">
    <location>
        <begin position="331"/>
        <end position="351"/>
    </location>
</feature>
<keyword evidence="9" id="KW-1185">Reference proteome</keyword>
<evidence type="ECO:0000256" key="2">
    <source>
        <dbReference type="ARBA" id="ARBA00022448"/>
    </source>
</evidence>
<evidence type="ECO:0000313" key="9">
    <source>
        <dbReference type="Proteomes" id="UP000014680"/>
    </source>
</evidence>
<accession>A0A0A1U091</accession>
<evidence type="ECO:0000256" key="6">
    <source>
        <dbReference type="ARBA" id="ARBA00023136"/>
    </source>
</evidence>
<evidence type="ECO:0000256" key="1">
    <source>
        <dbReference type="ARBA" id="ARBA00004651"/>
    </source>
</evidence>
<comment type="subcellular location">
    <subcellularLocation>
        <location evidence="1">Cell membrane</location>
        <topology evidence="1">Multi-pass membrane protein</topology>
    </subcellularLocation>
</comment>
<keyword evidence="2" id="KW-0813">Transport</keyword>
<feature type="transmembrane region" description="Helical" evidence="7">
    <location>
        <begin position="150"/>
        <end position="173"/>
    </location>
</feature>
<dbReference type="InterPro" id="IPR011701">
    <property type="entry name" value="MFS"/>
</dbReference>
<keyword evidence="3" id="KW-1003">Cell membrane</keyword>
<feature type="transmembrane region" description="Helical" evidence="7">
    <location>
        <begin position="20"/>
        <end position="41"/>
    </location>
</feature>
<feature type="transmembrane region" description="Helical" evidence="7">
    <location>
        <begin position="455"/>
        <end position="475"/>
    </location>
</feature>